<dbReference type="EMBL" id="SNYN01000039">
    <property type="protein sequence ID" value="TDQ43899.1"/>
    <property type="molecule type" value="Genomic_DNA"/>
</dbReference>
<protein>
    <submittedName>
        <fullName evidence="1">Uncharacterized protein</fullName>
    </submittedName>
</protein>
<comment type="caution">
    <text evidence="1">The sequence shown here is derived from an EMBL/GenBank/DDBJ whole genome shotgun (WGS) entry which is preliminary data.</text>
</comment>
<dbReference type="RefSeq" id="WP_133743708.1">
    <property type="nucleotide sequence ID" value="NZ_SNYN01000039.1"/>
</dbReference>
<evidence type="ECO:0000313" key="2">
    <source>
        <dbReference type="Proteomes" id="UP000295281"/>
    </source>
</evidence>
<gene>
    <name evidence="1" type="ORF">EV190_13911</name>
</gene>
<proteinExistence type="predicted"/>
<keyword evidence="2" id="KW-1185">Reference proteome</keyword>
<reference evidence="1 2" key="1">
    <citation type="submission" date="2019-03" db="EMBL/GenBank/DDBJ databases">
        <title>Genomic Encyclopedia of Type Strains, Phase IV (KMG-IV): sequencing the most valuable type-strain genomes for metagenomic binning, comparative biology and taxonomic classification.</title>
        <authorList>
            <person name="Goeker M."/>
        </authorList>
    </citation>
    <scope>NUCLEOTIDE SEQUENCE [LARGE SCALE GENOMIC DNA]</scope>
    <source>
        <strain evidence="1 2">DSM 46770</strain>
    </source>
</reference>
<organism evidence="1 2">
    <name type="scientific">Actinorugispora endophytica</name>
    <dbReference type="NCBI Taxonomy" id="1605990"/>
    <lineage>
        <taxon>Bacteria</taxon>
        <taxon>Bacillati</taxon>
        <taxon>Actinomycetota</taxon>
        <taxon>Actinomycetes</taxon>
        <taxon>Streptosporangiales</taxon>
        <taxon>Nocardiopsidaceae</taxon>
        <taxon>Actinorugispora</taxon>
    </lineage>
</organism>
<name>A0A4R6UFB6_9ACTN</name>
<evidence type="ECO:0000313" key="1">
    <source>
        <dbReference type="EMBL" id="TDQ43899.1"/>
    </source>
</evidence>
<accession>A0A4R6UFB6</accession>
<dbReference type="OrthoDB" id="9894974at2"/>
<dbReference type="AlphaFoldDB" id="A0A4R6UFB6"/>
<sequence length="128" mass="13345">MSATTLRPFHLDAPAVGITALITDSNAPEHRGCHLALAAAPHDRHMVSVRRADTDSWIPLLTRGAALASLPGREADADTVLAALDRLAAHVCSPGRAVDVGARGVFVDGRVPGTRVRRRRGFAAAAAA</sequence>
<dbReference type="Proteomes" id="UP000295281">
    <property type="component" value="Unassembled WGS sequence"/>
</dbReference>